<feature type="compositionally biased region" description="Polar residues" evidence="2">
    <location>
        <begin position="16"/>
        <end position="29"/>
    </location>
</feature>
<dbReference type="AlphaFoldDB" id="A0A5J4UIK2"/>
<dbReference type="PROSITE" id="PS00018">
    <property type="entry name" value="EF_HAND_1"/>
    <property type="match status" value="1"/>
</dbReference>
<reference evidence="3 4" key="1">
    <citation type="submission" date="2019-03" db="EMBL/GenBank/DDBJ databases">
        <title>Single cell metagenomics reveals metabolic interactions within the superorganism composed of flagellate Streblomastix strix and complex community of Bacteroidetes bacteria on its surface.</title>
        <authorList>
            <person name="Treitli S.C."/>
            <person name="Kolisko M."/>
            <person name="Husnik F."/>
            <person name="Keeling P."/>
            <person name="Hampl V."/>
        </authorList>
    </citation>
    <scope>NUCLEOTIDE SEQUENCE [LARGE SCALE GENOMIC DNA]</scope>
    <source>
        <strain evidence="3">ST1C</strain>
    </source>
</reference>
<evidence type="ECO:0000313" key="3">
    <source>
        <dbReference type="EMBL" id="KAA6370014.1"/>
    </source>
</evidence>
<feature type="non-terminal residue" evidence="3">
    <location>
        <position position="1"/>
    </location>
</feature>
<protein>
    <submittedName>
        <fullName evidence="3">Uncharacterized protein</fullName>
    </submittedName>
</protein>
<evidence type="ECO:0000256" key="1">
    <source>
        <dbReference type="SAM" id="Coils"/>
    </source>
</evidence>
<keyword evidence="1" id="KW-0175">Coiled coil</keyword>
<name>A0A5J4UIK2_9EUKA</name>
<dbReference type="Proteomes" id="UP000324800">
    <property type="component" value="Unassembled WGS sequence"/>
</dbReference>
<feature type="coiled-coil region" evidence="1">
    <location>
        <begin position="106"/>
        <end position="133"/>
    </location>
</feature>
<feature type="compositionally biased region" description="Basic and acidic residues" evidence="2">
    <location>
        <begin position="1"/>
        <end position="11"/>
    </location>
</feature>
<accession>A0A5J4UIK2</accession>
<evidence type="ECO:0000256" key="2">
    <source>
        <dbReference type="SAM" id="MobiDB-lite"/>
    </source>
</evidence>
<feature type="compositionally biased region" description="Acidic residues" evidence="2">
    <location>
        <begin position="44"/>
        <end position="70"/>
    </location>
</feature>
<evidence type="ECO:0000313" key="4">
    <source>
        <dbReference type="Proteomes" id="UP000324800"/>
    </source>
</evidence>
<comment type="caution">
    <text evidence="3">The sequence shown here is derived from an EMBL/GenBank/DDBJ whole genome shotgun (WGS) entry which is preliminary data.</text>
</comment>
<proteinExistence type="predicted"/>
<dbReference type="InterPro" id="IPR018247">
    <property type="entry name" value="EF_Hand_1_Ca_BS"/>
</dbReference>
<sequence length="133" mass="15759">EYEQDREKHMEIMMSNPRSRNILRQNENEVMSEYVQLGKQIDQLENEDYNDQQQQDDDDNNNELDTDEFEQSGNGSGNEQKSPNIRKTKSKSRKIRKSQQLYISQRIEEQKEIIALKQKVEELQLALALALEQ</sequence>
<gene>
    <name evidence="3" type="ORF">EZS28_034459</name>
</gene>
<organism evidence="3 4">
    <name type="scientific">Streblomastix strix</name>
    <dbReference type="NCBI Taxonomy" id="222440"/>
    <lineage>
        <taxon>Eukaryota</taxon>
        <taxon>Metamonada</taxon>
        <taxon>Preaxostyla</taxon>
        <taxon>Oxymonadida</taxon>
        <taxon>Streblomastigidae</taxon>
        <taxon>Streblomastix</taxon>
    </lineage>
</organism>
<feature type="region of interest" description="Disordered" evidence="2">
    <location>
        <begin position="1"/>
        <end position="98"/>
    </location>
</feature>
<feature type="compositionally biased region" description="Polar residues" evidence="2">
    <location>
        <begin position="71"/>
        <end position="83"/>
    </location>
</feature>
<feature type="compositionally biased region" description="Basic residues" evidence="2">
    <location>
        <begin position="84"/>
        <end position="97"/>
    </location>
</feature>
<dbReference type="EMBL" id="SNRW01015810">
    <property type="protein sequence ID" value="KAA6370014.1"/>
    <property type="molecule type" value="Genomic_DNA"/>
</dbReference>